<feature type="domain" description="Ig-like" evidence="4">
    <location>
        <begin position="86"/>
        <end position="171"/>
    </location>
</feature>
<evidence type="ECO:0000256" key="3">
    <source>
        <dbReference type="SAM" id="SignalP"/>
    </source>
</evidence>
<evidence type="ECO:0000259" key="4">
    <source>
        <dbReference type="PROSITE" id="PS50835"/>
    </source>
</evidence>
<dbReference type="InterPro" id="IPR013783">
    <property type="entry name" value="Ig-like_fold"/>
</dbReference>
<keyword evidence="2" id="KW-0812">Transmembrane</keyword>
<dbReference type="PANTHER" id="PTHR16675:SF237">
    <property type="entry name" value="MHC CLASS I ANTIGEN TRANSCRIPT VARIANT 1-RELATED"/>
    <property type="match status" value="1"/>
</dbReference>
<dbReference type="Pfam" id="PF07654">
    <property type="entry name" value="C1-set"/>
    <property type="match status" value="1"/>
</dbReference>
<keyword evidence="1" id="KW-0325">Glycoprotein</keyword>
<dbReference type="InterPro" id="IPR037055">
    <property type="entry name" value="MHC_I-like_Ag-recog_sf"/>
</dbReference>
<dbReference type="InterPro" id="IPR003597">
    <property type="entry name" value="Ig_C1-set"/>
</dbReference>
<dbReference type="GO" id="GO:0005615">
    <property type="term" value="C:extracellular space"/>
    <property type="evidence" value="ECO:0007669"/>
    <property type="project" value="TreeGrafter"/>
</dbReference>
<keyword evidence="3" id="KW-0732">Signal</keyword>
<reference evidence="5" key="1">
    <citation type="submission" date="2021-01" db="EMBL/GenBank/DDBJ databases">
        <authorList>
            <person name="Zahm M."/>
            <person name="Roques C."/>
            <person name="Cabau C."/>
            <person name="Klopp C."/>
            <person name="Donnadieu C."/>
            <person name="Jouanno E."/>
            <person name="Lampietro C."/>
            <person name="Louis A."/>
            <person name="Herpin A."/>
            <person name="Echchiki A."/>
            <person name="Berthelot C."/>
            <person name="Parey E."/>
            <person name="Roest-Crollius H."/>
            <person name="Braasch I."/>
            <person name="Postlethwait J."/>
            <person name="Bobe J."/>
            <person name="Montfort J."/>
            <person name="Bouchez O."/>
            <person name="Begum T."/>
            <person name="Mejri S."/>
            <person name="Adams A."/>
            <person name="Chen W.-J."/>
            <person name="Guiguen Y."/>
        </authorList>
    </citation>
    <scope>NUCLEOTIDE SEQUENCE</scope>
    <source>
        <strain evidence="5">YG-15Mar2019-1</strain>
        <tissue evidence="5">Brain</tissue>
    </source>
</reference>
<feature type="chain" id="PRO_5039725409" description="Ig-like domain-containing protein" evidence="3">
    <location>
        <begin position="19"/>
        <end position="267"/>
    </location>
</feature>
<comment type="caution">
    <text evidence="5">The sequence shown here is derived from an EMBL/GenBank/DDBJ whole genome shotgun (WGS) entry which is preliminary data.</text>
</comment>
<dbReference type="Proteomes" id="UP001046870">
    <property type="component" value="Chromosome 21"/>
</dbReference>
<dbReference type="CDD" id="cd07698">
    <property type="entry name" value="IgC1_MHC_I_alpha3"/>
    <property type="match status" value="1"/>
</dbReference>
<sequence length="267" mass="29644">MFLMLVFGFLSGFHGVFSATHSLKGYFTLSAGLSVFPDFVAVGIVDEDTVGYFDSSIKRLQLRPQWAENIEGTFTDKEILERKVPPEVSLLQRDPSSPVTCLATGFFPKGIVVSWEKDGEDLHEDVELLETVPNEDGTFQTRSRLTVSPADLKKHKFTCIVDHISLERKIIKPVTEEDIKTNQERLPLVAVIVGVVVAVLFFLFISAVAGVMLWRNRRANALQGTDLRDLRYEVFNIGARQCVLSASDSFSDTTSNSTIPIAQGNSI</sequence>
<feature type="transmembrane region" description="Helical" evidence="2">
    <location>
        <begin position="188"/>
        <end position="214"/>
    </location>
</feature>
<name>A0A9D3SXV0_MEGAT</name>
<dbReference type="AlphaFoldDB" id="A0A9D3SXV0"/>
<dbReference type="OrthoDB" id="8936120at2759"/>
<dbReference type="Gene3D" id="2.60.40.10">
    <property type="entry name" value="Immunoglobulins"/>
    <property type="match status" value="1"/>
</dbReference>
<evidence type="ECO:0000256" key="2">
    <source>
        <dbReference type="SAM" id="Phobius"/>
    </source>
</evidence>
<feature type="signal peptide" evidence="3">
    <location>
        <begin position="1"/>
        <end position="18"/>
    </location>
</feature>
<dbReference type="InterPro" id="IPR036179">
    <property type="entry name" value="Ig-like_dom_sf"/>
</dbReference>
<proteinExistence type="predicted"/>
<dbReference type="SUPFAM" id="SSF48726">
    <property type="entry name" value="Immunoglobulin"/>
    <property type="match status" value="1"/>
</dbReference>
<keyword evidence="6" id="KW-1185">Reference proteome</keyword>
<evidence type="ECO:0000313" key="6">
    <source>
        <dbReference type="Proteomes" id="UP001046870"/>
    </source>
</evidence>
<dbReference type="Gene3D" id="3.30.500.10">
    <property type="entry name" value="MHC class I-like antigen recognition-like"/>
    <property type="match status" value="1"/>
</dbReference>
<dbReference type="InterPro" id="IPR007110">
    <property type="entry name" value="Ig-like_dom"/>
</dbReference>
<dbReference type="GO" id="GO:0009897">
    <property type="term" value="C:external side of plasma membrane"/>
    <property type="evidence" value="ECO:0007669"/>
    <property type="project" value="TreeGrafter"/>
</dbReference>
<dbReference type="PANTHER" id="PTHR16675">
    <property type="entry name" value="MHC CLASS I-RELATED"/>
    <property type="match status" value="1"/>
</dbReference>
<evidence type="ECO:0000313" key="5">
    <source>
        <dbReference type="EMBL" id="KAG7457578.1"/>
    </source>
</evidence>
<dbReference type="InterPro" id="IPR050208">
    <property type="entry name" value="MHC_class-I_related"/>
</dbReference>
<gene>
    <name evidence="5" type="ORF">MATL_G00228670</name>
</gene>
<dbReference type="InterPro" id="IPR011162">
    <property type="entry name" value="MHC_I/II-like_Ag-recog"/>
</dbReference>
<accession>A0A9D3SXV0</accession>
<dbReference type="SMART" id="SM00407">
    <property type="entry name" value="IGc1"/>
    <property type="match status" value="1"/>
</dbReference>
<dbReference type="GO" id="GO:0006955">
    <property type="term" value="P:immune response"/>
    <property type="evidence" value="ECO:0007669"/>
    <property type="project" value="TreeGrafter"/>
</dbReference>
<keyword evidence="2" id="KW-1133">Transmembrane helix</keyword>
<evidence type="ECO:0000256" key="1">
    <source>
        <dbReference type="ARBA" id="ARBA00023180"/>
    </source>
</evidence>
<keyword evidence="2" id="KW-0472">Membrane</keyword>
<protein>
    <recommendedName>
        <fullName evidence="4">Ig-like domain-containing protein</fullName>
    </recommendedName>
</protein>
<dbReference type="SUPFAM" id="SSF54452">
    <property type="entry name" value="MHC antigen-recognition domain"/>
    <property type="match status" value="1"/>
</dbReference>
<dbReference type="EMBL" id="JAFDVH010000021">
    <property type="protein sequence ID" value="KAG7457578.1"/>
    <property type="molecule type" value="Genomic_DNA"/>
</dbReference>
<organism evidence="5 6">
    <name type="scientific">Megalops atlanticus</name>
    <name type="common">Tarpon</name>
    <name type="synonym">Clupea gigantea</name>
    <dbReference type="NCBI Taxonomy" id="7932"/>
    <lineage>
        <taxon>Eukaryota</taxon>
        <taxon>Metazoa</taxon>
        <taxon>Chordata</taxon>
        <taxon>Craniata</taxon>
        <taxon>Vertebrata</taxon>
        <taxon>Euteleostomi</taxon>
        <taxon>Actinopterygii</taxon>
        <taxon>Neopterygii</taxon>
        <taxon>Teleostei</taxon>
        <taxon>Elopiformes</taxon>
        <taxon>Megalopidae</taxon>
        <taxon>Megalops</taxon>
    </lineage>
</organism>
<dbReference type="PROSITE" id="PS50835">
    <property type="entry name" value="IG_LIKE"/>
    <property type="match status" value="1"/>
</dbReference>